<evidence type="ECO:0000256" key="1">
    <source>
        <dbReference type="SAM" id="Phobius"/>
    </source>
</evidence>
<proteinExistence type="predicted"/>
<keyword evidence="1" id="KW-0812">Transmembrane</keyword>
<dbReference type="InterPro" id="IPR025689">
    <property type="entry name" value="Spore_YtrH"/>
</dbReference>
<keyword evidence="1" id="KW-1133">Transmembrane helix</keyword>
<dbReference type="EMBL" id="CAADRN010000162">
    <property type="protein sequence ID" value="VFU14181.1"/>
    <property type="molecule type" value="Genomic_DNA"/>
</dbReference>
<dbReference type="AlphaFoldDB" id="A0A485LYG8"/>
<reference evidence="2" key="1">
    <citation type="submission" date="2019-03" db="EMBL/GenBank/DDBJ databases">
        <authorList>
            <person name="Hao L."/>
        </authorList>
    </citation>
    <scope>NUCLEOTIDE SEQUENCE</scope>
</reference>
<gene>
    <name evidence="2" type="primary">ytrH</name>
    <name evidence="2" type="ORF">SCFA_2440004</name>
</gene>
<feature type="transmembrane region" description="Helical" evidence="1">
    <location>
        <begin position="7"/>
        <end position="29"/>
    </location>
</feature>
<accession>A0A485LYG8</accession>
<name>A0A485LYG8_9ZZZZ</name>
<sequence length="107" mass="11344">MPFEKKFVIIFFTAMGVMLGAALIGSLAAVMVREPPLATMLRLAREIRIWAVVAALGGTFSTIEILESGLLKGEITAVIKQIFYIAGAMAGTHLGHLMILAVAGGEK</sequence>
<feature type="transmembrane region" description="Helical" evidence="1">
    <location>
        <begin position="49"/>
        <end position="70"/>
    </location>
</feature>
<dbReference type="Pfam" id="PF14034">
    <property type="entry name" value="Spore_YtrH"/>
    <property type="match status" value="1"/>
</dbReference>
<feature type="transmembrane region" description="Helical" evidence="1">
    <location>
        <begin position="82"/>
        <end position="103"/>
    </location>
</feature>
<keyword evidence="1" id="KW-0472">Membrane</keyword>
<organism evidence="2">
    <name type="scientific">anaerobic digester metagenome</name>
    <dbReference type="NCBI Taxonomy" id="1263854"/>
    <lineage>
        <taxon>unclassified sequences</taxon>
        <taxon>metagenomes</taxon>
        <taxon>ecological metagenomes</taxon>
    </lineage>
</organism>
<evidence type="ECO:0000313" key="2">
    <source>
        <dbReference type="EMBL" id="VFU14181.1"/>
    </source>
</evidence>
<protein>
    <submittedName>
        <fullName evidence="2">Sporulation membrane protein YtrH</fullName>
    </submittedName>
</protein>